<evidence type="ECO:0000313" key="6">
    <source>
        <dbReference type="Proteomes" id="UP000606499"/>
    </source>
</evidence>
<evidence type="ECO:0000256" key="2">
    <source>
        <dbReference type="ARBA" id="ARBA00007131"/>
    </source>
</evidence>
<keyword evidence="3" id="KW-0786">Thiamine pyrophosphate</keyword>
<accession>A0A923RUP3</accession>
<organism evidence="5 6">
    <name type="scientific">Agathobaculum faecis</name>
    <dbReference type="NCBI Taxonomy" id="2763013"/>
    <lineage>
        <taxon>Bacteria</taxon>
        <taxon>Bacillati</taxon>
        <taxon>Bacillota</taxon>
        <taxon>Clostridia</taxon>
        <taxon>Eubacteriales</taxon>
        <taxon>Butyricicoccaceae</taxon>
        <taxon>Agathobaculum</taxon>
    </lineage>
</organism>
<dbReference type="PANTHER" id="PTHR47514:SF1">
    <property type="entry name" value="TRANSKETOLASE N-TERMINAL SECTION-RELATED"/>
    <property type="match status" value="1"/>
</dbReference>
<feature type="domain" description="Transketolase N-terminal" evidence="4">
    <location>
        <begin position="12"/>
        <end position="249"/>
    </location>
</feature>
<evidence type="ECO:0000256" key="3">
    <source>
        <dbReference type="ARBA" id="ARBA00023052"/>
    </source>
</evidence>
<proteinExistence type="inferred from homology"/>
<comment type="caution">
    <text evidence="5">The sequence shown here is derived from an EMBL/GenBank/DDBJ whole genome shotgun (WGS) entry which is preliminary data.</text>
</comment>
<dbReference type="SUPFAM" id="SSF52518">
    <property type="entry name" value="Thiamin diphosphate-binding fold (THDP-binding)"/>
    <property type="match status" value="1"/>
</dbReference>
<dbReference type="InterPro" id="IPR029061">
    <property type="entry name" value="THDP-binding"/>
</dbReference>
<evidence type="ECO:0000256" key="1">
    <source>
        <dbReference type="ARBA" id="ARBA00001964"/>
    </source>
</evidence>
<dbReference type="AlphaFoldDB" id="A0A923RUP3"/>
<gene>
    <name evidence="5" type="ORF">H8S45_01130</name>
</gene>
<keyword evidence="6" id="KW-1185">Reference proteome</keyword>
<dbReference type="Pfam" id="PF00456">
    <property type="entry name" value="Transketolase_N"/>
    <property type="match status" value="1"/>
</dbReference>
<protein>
    <submittedName>
        <fullName evidence="5">Transketolase</fullName>
    </submittedName>
</protein>
<dbReference type="Proteomes" id="UP000606499">
    <property type="component" value="Unassembled WGS sequence"/>
</dbReference>
<dbReference type="CDD" id="cd02012">
    <property type="entry name" value="TPP_TK"/>
    <property type="match status" value="1"/>
</dbReference>
<dbReference type="RefSeq" id="WP_107630481.1">
    <property type="nucleotide sequence ID" value="NZ_JACOPL010000001.1"/>
</dbReference>
<name>A0A923RUP3_9FIRM</name>
<comment type="similarity">
    <text evidence="2">Belongs to the transketolase family.</text>
</comment>
<comment type="cofactor">
    <cofactor evidence="1">
        <name>thiamine diphosphate</name>
        <dbReference type="ChEBI" id="CHEBI:58937"/>
    </cofactor>
</comment>
<sequence>MKKSLKEMNIFAAQIRKAALRAMNAFHGGHVGGSMSMSDLMAALYGEVMKVDPKNPQWEERDWLVVSKGHCGPAVYGTLALMGYFPEDELDTLNKEGTRLPSHCDRNRTPGIDMTTGSLGQGVSAAVGIAWGMQYQKKPNYVYTILGDGECDEGQVWEAALFAATKKLGHLIGFVDYNKKQLDGYTKDICDLGDLRQKFEDFGWHSQEVDGHDIPAIVAAIEEAKKVADKPSMIVLNTIKGKDCCFADTFYNHFVRFPEEDYEAAIKELDAKIAKLESEG</sequence>
<dbReference type="Gene3D" id="3.40.50.970">
    <property type="match status" value="1"/>
</dbReference>
<evidence type="ECO:0000313" key="5">
    <source>
        <dbReference type="EMBL" id="MBC5724078.1"/>
    </source>
</evidence>
<dbReference type="EMBL" id="JACOPL010000001">
    <property type="protein sequence ID" value="MBC5724078.1"/>
    <property type="molecule type" value="Genomic_DNA"/>
</dbReference>
<dbReference type="InterPro" id="IPR005474">
    <property type="entry name" value="Transketolase_N"/>
</dbReference>
<evidence type="ECO:0000259" key="4">
    <source>
        <dbReference type="Pfam" id="PF00456"/>
    </source>
</evidence>
<reference evidence="5" key="1">
    <citation type="submission" date="2020-08" db="EMBL/GenBank/DDBJ databases">
        <title>Genome public.</title>
        <authorList>
            <person name="Liu C."/>
            <person name="Sun Q."/>
        </authorList>
    </citation>
    <scope>NUCLEOTIDE SEQUENCE</scope>
    <source>
        <strain evidence="5">NSJ-28</strain>
    </source>
</reference>
<dbReference type="PANTHER" id="PTHR47514">
    <property type="entry name" value="TRANSKETOLASE N-TERMINAL SECTION-RELATED"/>
    <property type="match status" value="1"/>
</dbReference>